<reference evidence="1 2" key="1">
    <citation type="submission" date="2020-03" db="EMBL/GenBank/DDBJ databases">
        <title>Whole genome shotgun sequence of Phytohabitans suffuscus NBRC 105367.</title>
        <authorList>
            <person name="Komaki H."/>
            <person name="Tamura T."/>
        </authorList>
    </citation>
    <scope>NUCLEOTIDE SEQUENCE [LARGE SCALE GENOMIC DNA]</scope>
    <source>
        <strain evidence="1 2">NBRC 105367</strain>
    </source>
</reference>
<protein>
    <submittedName>
        <fullName evidence="1">Uncharacterized protein</fullName>
    </submittedName>
</protein>
<keyword evidence="2" id="KW-1185">Reference proteome</keyword>
<evidence type="ECO:0000313" key="1">
    <source>
        <dbReference type="EMBL" id="BCB83395.1"/>
    </source>
</evidence>
<dbReference type="AlphaFoldDB" id="A0A6F8YBB4"/>
<evidence type="ECO:0000313" key="2">
    <source>
        <dbReference type="Proteomes" id="UP000503011"/>
    </source>
</evidence>
<organism evidence="1 2">
    <name type="scientific">Phytohabitans suffuscus</name>
    <dbReference type="NCBI Taxonomy" id="624315"/>
    <lineage>
        <taxon>Bacteria</taxon>
        <taxon>Bacillati</taxon>
        <taxon>Actinomycetota</taxon>
        <taxon>Actinomycetes</taxon>
        <taxon>Micromonosporales</taxon>
        <taxon>Micromonosporaceae</taxon>
    </lineage>
</organism>
<reference evidence="1 2" key="2">
    <citation type="submission" date="2020-03" db="EMBL/GenBank/DDBJ databases">
        <authorList>
            <person name="Ichikawa N."/>
            <person name="Kimura A."/>
            <person name="Kitahashi Y."/>
            <person name="Uohara A."/>
        </authorList>
    </citation>
    <scope>NUCLEOTIDE SEQUENCE [LARGE SCALE GENOMIC DNA]</scope>
    <source>
        <strain evidence="1 2">NBRC 105367</strain>
    </source>
</reference>
<dbReference type="Proteomes" id="UP000503011">
    <property type="component" value="Chromosome"/>
</dbReference>
<proteinExistence type="predicted"/>
<accession>A0A6F8YBB4</accession>
<sequence length="77" mass="7815">MPEGPDRDGGRALYFRATAPSAEGEAAGATVRTTADIAVAQNIPKGQTGVTATTAISGNGSLVRCGGKHNPIERYVS</sequence>
<gene>
    <name evidence="1" type="ORF">Psuf_007080</name>
</gene>
<name>A0A6F8YBB4_9ACTN</name>
<dbReference type="KEGG" id="psuu:Psuf_007080"/>
<dbReference type="EMBL" id="AP022871">
    <property type="protein sequence ID" value="BCB83395.1"/>
    <property type="molecule type" value="Genomic_DNA"/>
</dbReference>